<dbReference type="Pfam" id="PF02313">
    <property type="entry name" value="Fumarate_red_D"/>
    <property type="match status" value="1"/>
</dbReference>
<dbReference type="Proteomes" id="UP001611415">
    <property type="component" value="Unassembled WGS sequence"/>
</dbReference>
<name>A0ABW7X940_9NOCA</name>
<organism evidence="6 7">
    <name type="scientific">Nocardia xishanensis</name>
    <dbReference type="NCBI Taxonomy" id="238964"/>
    <lineage>
        <taxon>Bacteria</taxon>
        <taxon>Bacillati</taxon>
        <taxon>Actinomycetota</taxon>
        <taxon>Actinomycetes</taxon>
        <taxon>Mycobacteriales</taxon>
        <taxon>Nocardiaceae</taxon>
        <taxon>Nocardia</taxon>
    </lineage>
</organism>
<evidence type="ECO:0000313" key="6">
    <source>
        <dbReference type="EMBL" id="MFI2477652.1"/>
    </source>
</evidence>
<sequence length="117" mass="12938">MTKRKSLEPLAWLLFSVGGMAAALLVPVLLFLFGLAFPLDWLPAPDHAHLLSVLRHPVTRLVLFGLCALALFHWAHRFRYTLEHGLRLEQFSSSIVLVCYGGAVIGSGTAAYLLLRV</sequence>
<evidence type="ECO:0000256" key="3">
    <source>
        <dbReference type="ARBA" id="ARBA00022989"/>
    </source>
</evidence>
<evidence type="ECO:0000313" key="7">
    <source>
        <dbReference type="Proteomes" id="UP001611415"/>
    </source>
</evidence>
<keyword evidence="6" id="KW-0560">Oxidoreductase</keyword>
<evidence type="ECO:0000256" key="2">
    <source>
        <dbReference type="ARBA" id="ARBA00022692"/>
    </source>
</evidence>
<gene>
    <name evidence="6" type="primary">frdD</name>
    <name evidence="6" type="ORF">ACH49W_30130</name>
</gene>
<proteinExistence type="predicted"/>
<evidence type="ECO:0000256" key="1">
    <source>
        <dbReference type="ARBA" id="ARBA00022475"/>
    </source>
</evidence>
<reference evidence="6 7" key="1">
    <citation type="submission" date="2024-10" db="EMBL/GenBank/DDBJ databases">
        <title>The Natural Products Discovery Center: Release of the First 8490 Sequenced Strains for Exploring Actinobacteria Biosynthetic Diversity.</title>
        <authorList>
            <person name="Kalkreuter E."/>
            <person name="Kautsar S.A."/>
            <person name="Yang D."/>
            <person name="Bader C.D."/>
            <person name="Teijaro C.N."/>
            <person name="Fluegel L."/>
            <person name="Davis C.M."/>
            <person name="Simpson J.R."/>
            <person name="Lauterbach L."/>
            <person name="Steele A.D."/>
            <person name="Gui C."/>
            <person name="Meng S."/>
            <person name="Li G."/>
            <person name="Viehrig K."/>
            <person name="Ye F."/>
            <person name="Su P."/>
            <person name="Kiefer A.F."/>
            <person name="Nichols A."/>
            <person name="Cepeda A.J."/>
            <person name="Yan W."/>
            <person name="Fan B."/>
            <person name="Jiang Y."/>
            <person name="Adhikari A."/>
            <person name="Zheng C.-J."/>
            <person name="Schuster L."/>
            <person name="Cowan T.M."/>
            <person name="Smanski M.J."/>
            <person name="Chevrette M.G."/>
            <person name="De Carvalho L.P.S."/>
            <person name="Shen B."/>
        </authorList>
    </citation>
    <scope>NUCLEOTIDE SEQUENCE [LARGE SCALE GENOMIC DNA]</scope>
    <source>
        <strain evidence="6 7">NPDC019275</strain>
    </source>
</reference>
<keyword evidence="3 5" id="KW-1133">Transmembrane helix</keyword>
<dbReference type="SUPFAM" id="SSF81343">
    <property type="entry name" value="Fumarate reductase respiratory complex transmembrane subunits"/>
    <property type="match status" value="1"/>
</dbReference>
<dbReference type="GO" id="GO:0008177">
    <property type="term" value="F:succinate dehydrogenase (quinone) activity"/>
    <property type="evidence" value="ECO:0007669"/>
    <property type="project" value="UniProtKB-EC"/>
</dbReference>
<accession>A0ABW7X940</accession>
<dbReference type="Gene3D" id="1.20.1300.10">
    <property type="entry name" value="Fumarate reductase/succinate dehydrogenase, transmembrane subunit"/>
    <property type="match status" value="1"/>
</dbReference>
<dbReference type="RefSeq" id="WP_357405550.1">
    <property type="nucleotide sequence ID" value="NZ_JBEYCD010000006.1"/>
</dbReference>
<protein>
    <submittedName>
        <fullName evidence="6">Fumarate reductase subunit FrdD</fullName>
        <ecNumber evidence="6">1.3.5.1</ecNumber>
    </submittedName>
</protein>
<dbReference type="NCBIfam" id="NF003977">
    <property type="entry name" value="PRK05470.1-1"/>
    <property type="match status" value="1"/>
</dbReference>
<evidence type="ECO:0000256" key="5">
    <source>
        <dbReference type="SAM" id="Phobius"/>
    </source>
</evidence>
<comment type="caution">
    <text evidence="6">The sequence shown here is derived from an EMBL/GenBank/DDBJ whole genome shotgun (WGS) entry which is preliminary data.</text>
</comment>
<evidence type="ECO:0000256" key="4">
    <source>
        <dbReference type="ARBA" id="ARBA00023136"/>
    </source>
</evidence>
<dbReference type="InterPro" id="IPR034804">
    <property type="entry name" value="SQR/QFR_C/D"/>
</dbReference>
<keyword evidence="7" id="KW-1185">Reference proteome</keyword>
<keyword evidence="2 5" id="KW-0812">Transmembrane</keyword>
<dbReference type="EC" id="1.3.5.1" evidence="6"/>
<dbReference type="InterPro" id="IPR003418">
    <property type="entry name" value="Fumarate_red_D"/>
</dbReference>
<feature type="transmembrane region" description="Helical" evidence="5">
    <location>
        <begin position="57"/>
        <end position="75"/>
    </location>
</feature>
<feature type="transmembrane region" description="Helical" evidence="5">
    <location>
        <begin position="12"/>
        <end position="37"/>
    </location>
</feature>
<dbReference type="EMBL" id="JBIRYO010000027">
    <property type="protein sequence ID" value="MFI2477652.1"/>
    <property type="molecule type" value="Genomic_DNA"/>
</dbReference>
<feature type="transmembrane region" description="Helical" evidence="5">
    <location>
        <begin position="95"/>
        <end position="115"/>
    </location>
</feature>
<keyword evidence="1" id="KW-1003">Cell membrane</keyword>
<keyword evidence="4 5" id="KW-0472">Membrane</keyword>